<organism evidence="1 2">
    <name type="scientific">Polyplax serrata</name>
    <name type="common">Common mouse louse</name>
    <dbReference type="NCBI Taxonomy" id="468196"/>
    <lineage>
        <taxon>Eukaryota</taxon>
        <taxon>Metazoa</taxon>
        <taxon>Ecdysozoa</taxon>
        <taxon>Arthropoda</taxon>
        <taxon>Hexapoda</taxon>
        <taxon>Insecta</taxon>
        <taxon>Pterygota</taxon>
        <taxon>Neoptera</taxon>
        <taxon>Paraneoptera</taxon>
        <taxon>Psocodea</taxon>
        <taxon>Troctomorpha</taxon>
        <taxon>Phthiraptera</taxon>
        <taxon>Anoplura</taxon>
        <taxon>Polyplacidae</taxon>
        <taxon>Polyplax</taxon>
    </lineage>
</organism>
<name>A0AAN8P6E4_POLSC</name>
<sequence length="80" mass="9237">MLGIWKYSTGTSPSHVFKVAFLPRKDETERSRSFDRCQRGSGVRERVNGSFMYVYFSVFWVTELALKVATDKRSEGFKSS</sequence>
<reference evidence="1 2" key="1">
    <citation type="submission" date="2023-10" db="EMBL/GenBank/DDBJ databases">
        <title>Genomes of two closely related lineages of the louse Polyplax serrata with different host specificities.</title>
        <authorList>
            <person name="Martinu J."/>
            <person name="Tarabai H."/>
            <person name="Stefka J."/>
            <person name="Hypsa V."/>
        </authorList>
    </citation>
    <scope>NUCLEOTIDE SEQUENCE [LARGE SCALE GENOMIC DNA]</scope>
    <source>
        <strain evidence="1">HR10_N</strain>
    </source>
</reference>
<comment type="caution">
    <text evidence="1">The sequence shown here is derived from an EMBL/GenBank/DDBJ whole genome shotgun (WGS) entry which is preliminary data.</text>
</comment>
<evidence type="ECO:0000313" key="2">
    <source>
        <dbReference type="Proteomes" id="UP001372834"/>
    </source>
</evidence>
<proteinExistence type="predicted"/>
<protein>
    <submittedName>
        <fullName evidence="1">Uncharacterized protein</fullName>
    </submittedName>
</protein>
<dbReference type="AlphaFoldDB" id="A0AAN8P6E4"/>
<evidence type="ECO:0000313" key="1">
    <source>
        <dbReference type="EMBL" id="KAK6634328.1"/>
    </source>
</evidence>
<dbReference type="Proteomes" id="UP001372834">
    <property type="component" value="Unassembled WGS sequence"/>
</dbReference>
<dbReference type="EMBL" id="JAWJWE010000005">
    <property type="protein sequence ID" value="KAK6634328.1"/>
    <property type="molecule type" value="Genomic_DNA"/>
</dbReference>
<gene>
    <name evidence="1" type="ORF">RUM43_011728</name>
</gene>
<accession>A0AAN8P6E4</accession>